<protein>
    <recommendedName>
        <fullName evidence="2">Ricin B lectin domain-containing protein</fullName>
    </recommendedName>
</protein>
<comment type="caution">
    <text evidence="3">The sequence shown here is derived from an EMBL/GenBank/DDBJ whole genome shotgun (WGS) entry which is preliminary data.</text>
</comment>
<dbReference type="Proteomes" id="UP000587002">
    <property type="component" value="Unassembled WGS sequence"/>
</dbReference>
<keyword evidence="4" id="KW-1185">Reference proteome</keyword>
<proteinExistence type="predicted"/>
<evidence type="ECO:0000259" key="2">
    <source>
        <dbReference type="Pfam" id="PF14200"/>
    </source>
</evidence>
<evidence type="ECO:0000313" key="3">
    <source>
        <dbReference type="EMBL" id="NYI82683.1"/>
    </source>
</evidence>
<feature type="domain" description="Ricin B lectin" evidence="2">
    <location>
        <begin position="68"/>
        <end position="141"/>
    </location>
</feature>
<evidence type="ECO:0000313" key="4">
    <source>
        <dbReference type="Proteomes" id="UP000587002"/>
    </source>
</evidence>
<accession>A0A853AKA4</accession>
<dbReference type="RefSeq" id="WP_179718640.1">
    <property type="nucleotide sequence ID" value="NZ_BAABFH010000001.1"/>
</dbReference>
<dbReference type="SUPFAM" id="SSF50370">
    <property type="entry name" value="Ricin B-like lectins"/>
    <property type="match status" value="1"/>
</dbReference>
<gene>
    <name evidence="3" type="ORF">HNR68_001313</name>
</gene>
<evidence type="ECO:0000256" key="1">
    <source>
        <dbReference type="SAM" id="SignalP"/>
    </source>
</evidence>
<feature type="chain" id="PRO_5032679996" description="Ricin B lectin domain-containing protein" evidence="1">
    <location>
        <begin position="28"/>
        <end position="174"/>
    </location>
</feature>
<organism evidence="3 4">
    <name type="scientific">Saccharopolyspora hordei</name>
    <dbReference type="NCBI Taxonomy" id="1838"/>
    <lineage>
        <taxon>Bacteria</taxon>
        <taxon>Bacillati</taxon>
        <taxon>Actinomycetota</taxon>
        <taxon>Actinomycetes</taxon>
        <taxon>Pseudonocardiales</taxon>
        <taxon>Pseudonocardiaceae</taxon>
        <taxon>Saccharopolyspora</taxon>
    </lineage>
</organism>
<dbReference type="Gene3D" id="2.80.10.50">
    <property type="match status" value="1"/>
</dbReference>
<sequence>MKRARWMLGALGAMAALAMAPALPASAQTDWGYSTEITNVANGAHWTVQPSSQVVSSSTLPMELLGQNAQWRVQRQFDGTVTIQNEATGKCAETTLQANEPVFIAPCQPWDENQRWNLSPRWDGVVITPAKAPHLAVVSGADQFRDTTLTLGARPFDQNGNVFDTANAVFRLNY</sequence>
<dbReference type="InterPro" id="IPR035992">
    <property type="entry name" value="Ricin_B-like_lectins"/>
</dbReference>
<reference evidence="3 4" key="1">
    <citation type="submission" date="2020-07" db="EMBL/GenBank/DDBJ databases">
        <title>Sequencing the genomes of 1000 actinobacteria strains.</title>
        <authorList>
            <person name="Klenk H.-P."/>
        </authorList>
    </citation>
    <scope>NUCLEOTIDE SEQUENCE [LARGE SCALE GENOMIC DNA]</scope>
    <source>
        <strain evidence="3 4">DSM 44065</strain>
    </source>
</reference>
<name>A0A853AKA4_9PSEU</name>
<dbReference type="Pfam" id="PF14200">
    <property type="entry name" value="RicinB_lectin_2"/>
    <property type="match status" value="1"/>
</dbReference>
<dbReference type="PROSITE" id="PS50231">
    <property type="entry name" value="RICIN_B_LECTIN"/>
    <property type="match status" value="1"/>
</dbReference>
<feature type="signal peptide" evidence="1">
    <location>
        <begin position="1"/>
        <end position="27"/>
    </location>
</feature>
<dbReference type="AlphaFoldDB" id="A0A853AKA4"/>
<dbReference type="EMBL" id="JACCFJ010000001">
    <property type="protein sequence ID" value="NYI82683.1"/>
    <property type="molecule type" value="Genomic_DNA"/>
</dbReference>
<keyword evidence="1" id="KW-0732">Signal</keyword>
<dbReference type="InterPro" id="IPR000772">
    <property type="entry name" value="Ricin_B_lectin"/>
</dbReference>